<evidence type="ECO:0000313" key="1">
    <source>
        <dbReference type="EMBL" id="MEI2682107.1"/>
    </source>
</evidence>
<proteinExistence type="predicted"/>
<dbReference type="Pfam" id="PF23499">
    <property type="entry name" value="YnfU"/>
    <property type="match status" value="1"/>
</dbReference>
<dbReference type="EMBL" id="JBANEI010000005">
    <property type="protein sequence ID" value="MEI2682107.1"/>
    <property type="molecule type" value="Genomic_DNA"/>
</dbReference>
<gene>
    <name evidence="1" type="ORF">V8N49_10600</name>
</gene>
<name>A0ABU8DF01_ERWAP</name>
<dbReference type="NCBIfam" id="NF038384">
    <property type="entry name" value="zinc_YnfU_fam"/>
    <property type="match status" value="1"/>
</dbReference>
<evidence type="ECO:0000313" key="2">
    <source>
        <dbReference type="Proteomes" id="UP001306592"/>
    </source>
</evidence>
<accession>A0ABU8DF01</accession>
<sequence>MSFLDDALKRINKATTTSAICPICGHKSSHAASKIRQNQTLLCPSCKSLFVVPH</sequence>
<dbReference type="Proteomes" id="UP001306592">
    <property type="component" value="Unassembled WGS sequence"/>
</dbReference>
<comment type="caution">
    <text evidence="1">The sequence shown here is derived from an EMBL/GenBank/DDBJ whole genome shotgun (WGS) entry which is preliminary data.</text>
</comment>
<keyword evidence="2" id="KW-1185">Reference proteome</keyword>
<dbReference type="InterPro" id="IPR057793">
    <property type="entry name" value="YnfU-like"/>
</dbReference>
<dbReference type="RefSeq" id="WP_336203054.1">
    <property type="nucleotide sequence ID" value="NZ_JBANEI010000005.1"/>
</dbReference>
<organism evidence="1 2">
    <name type="scientific">Erwinia aphidicola</name>
    <dbReference type="NCBI Taxonomy" id="68334"/>
    <lineage>
        <taxon>Bacteria</taxon>
        <taxon>Pseudomonadati</taxon>
        <taxon>Pseudomonadota</taxon>
        <taxon>Gammaproteobacteria</taxon>
        <taxon>Enterobacterales</taxon>
        <taxon>Erwiniaceae</taxon>
        <taxon>Erwinia</taxon>
    </lineage>
</organism>
<reference evidence="1 2" key="1">
    <citation type="submission" date="2024-02" db="EMBL/GenBank/DDBJ databases">
        <title>First report Erwinia aphidicola in onion in Chile.</title>
        <authorList>
            <person name="Valenzuela M."/>
            <person name="Pena M."/>
            <person name="Dutta B."/>
        </authorList>
    </citation>
    <scope>NUCLEOTIDE SEQUENCE [LARGE SCALE GENOMIC DNA]</scope>
    <source>
        <strain evidence="1 2">QCJ3A</strain>
    </source>
</reference>
<protein>
    <submittedName>
        <fullName evidence="1">YnfU family zinc-binding protein</fullName>
    </submittedName>
</protein>